<dbReference type="GO" id="GO:0031647">
    <property type="term" value="P:regulation of protein stability"/>
    <property type="evidence" value="ECO:0007669"/>
    <property type="project" value="UniProtKB-UniRule"/>
</dbReference>
<gene>
    <name evidence="4" type="primary">gtfB</name>
    <name evidence="6" type="ORF">STRCR_1194</name>
</gene>
<evidence type="ECO:0000256" key="1">
    <source>
        <dbReference type="ARBA" id="ARBA00004922"/>
    </source>
</evidence>
<comment type="function">
    <text evidence="4">Required for polymorphic O-glycosylation of the serine-rich repeat protein in this bacteria. A stabilizing protein that is part of the accessory SecA2/SecY2 system specifically required to export serine-rich repeat cell wall proteins usually encoded upstream in the same operon. The GtfA-GtfB complex adds GlcNAc from UDP-GlcNAc to the substrate protein, attaching the first sugar residue. Stabilizes the glycosylation activity of GtfA. Has no N-acetylglucosaminyl transferase activity on its own.</text>
</comment>
<dbReference type="NCBIfam" id="TIGR02919">
    <property type="entry name" value="accessory Sec system glycosylation chaperone GtfB"/>
    <property type="match status" value="1"/>
</dbReference>
<comment type="caution">
    <text evidence="6">The sequence shown here is derived from an EMBL/GenBank/DDBJ whole genome shotgun (WGS) entry which is preliminary data.</text>
</comment>
<dbReference type="GO" id="GO:0016740">
    <property type="term" value="F:transferase activity"/>
    <property type="evidence" value="ECO:0007669"/>
    <property type="project" value="UniProtKB-KW"/>
</dbReference>
<dbReference type="AlphaFoldDB" id="G5JTU5"/>
<dbReference type="GO" id="GO:0005886">
    <property type="term" value="C:plasma membrane"/>
    <property type="evidence" value="ECO:0007669"/>
    <property type="project" value="UniProtKB-SubCell"/>
</dbReference>
<evidence type="ECO:0000313" key="6">
    <source>
        <dbReference type="EMBL" id="EHI74364.1"/>
    </source>
</evidence>
<dbReference type="UniPathway" id="UPA00378"/>
<dbReference type="OrthoDB" id="2136618at2"/>
<comment type="pathway">
    <text evidence="1 4">Protein modification; protein glycosylation.</text>
</comment>
<feature type="region of interest" description="Disordered" evidence="5">
    <location>
        <begin position="486"/>
        <end position="507"/>
    </location>
</feature>
<dbReference type="EMBL" id="AEUV02000002">
    <property type="protein sequence ID" value="EHI74364.1"/>
    <property type="molecule type" value="Genomic_DNA"/>
</dbReference>
<evidence type="ECO:0000256" key="4">
    <source>
        <dbReference type="HAMAP-Rule" id="MF_01473"/>
    </source>
</evidence>
<dbReference type="GO" id="GO:0017122">
    <property type="term" value="C:protein N-acetylglucosaminyltransferase complex"/>
    <property type="evidence" value="ECO:0007669"/>
    <property type="project" value="UniProtKB-UniRule"/>
</dbReference>
<reference evidence="6" key="1">
    <citation type="submission" date="2011-07" db="EMBL/GenBank/DDBJ databases">
        <authorList>
            <person name="Stanhope M.J."/>
            <person name="Durkin A.S."/>
            <person name="Hostetler J."/>
            <person name="Kim M."/>
            <person name="Radune D."/>
            <person name="Singh I."/>
            <person name="Town C.D."/>
        </authorList>
    </citation>
    <scope>NUCLEOTIDE SEQUENCE [LARGE SCALE GENOMIC DNA]</scope>
    <source>
        <strain evidence="6">HS-6</strain>
    </source>
</reference>
<name>G5JTU5_STRCG</name>
<proteinExistence type="inferred from homology"/>
<comment type="similarity">
    <text evidence="4">Belongs to the GtfB family.</text>
</comment>
<evidence type="ECO:0000256" key="2">
    <source>
        <dbReference type="ARBA" id="ARBA00022475"/>
    </source>
</evidence>
<comment type="subunit">
    <text evidence="4">Forms a heterotetramer with 2 subunits each of GtfA and GtfB. Part of the accessory SecA2/SecY2 protein translocation apparatus.</text>
</comment>
<dbReference type="Proteomes" id="UP000004322">
    <property type="component" value="Unassembled WGS sequence"/>
</dbReference>
<feature type="compositionally biased region" description="Acidic residues" evidence="5">
    <location>
        <begin position="494"/>
        <end position="507"/>
    </location>
</feature>
<organism evidence="6 7">
    <name type="scientific">Streptococcus criceti HS-6</name>
    <dbReference type="NCBI Taxonomy" id="873449"/>
    <lineage>
        <taxon>Bacteria</taxon>
        <taxon>Bacillati</taxon>
        <taxon>Bacillota</taxon>
        <taxon>Bacilli</taxon>
        <taxon>Lactobacillales</taxon>
        <taxon>Streptococcaceae</taxon>
        <taxon>Streptococcus</taxon>
    </lineage>
</organism>
<dbReference type="RefSeq" id="WP_004227461.1">
    <property type="nucleotide sequence ID" value="NZ_AEUV02000002.1"/>
</dbReference>
<sequence length="603" mass="68399">MINLFENYNQDSWDLHYSLILSGYQNTTIAINDNGFLPDDVTSPFLFFTGFVNATGKPLHFNEIPVPKFWEIKATNSSGEIFDLNKKRANIHFSKPSHNRFVQSVDWLDEAGKVRSTDHYNKYGYRFAQTIYNRESQAVQKSYYDKSGKEVLVENYVTSDLILEHEGKIYIFKSKADFVTYYIQASGYDLDRIIFNSLGMPFLVKYQLHQKGEDVLFWQEPIGDSLPYNMQLLLDPAAERKTKIIVQDFKTYEQILRMVTPEQREAFTYVGLLYPFQRDNQARKEALILTNSDQLDYVENIIEDFPDMTLHIAALTEMSSKLLSLGRFSNVHLYPNVTNLTVRQLFGRCDIYLDINQGNEILSAIRTAFESRQLILGFKERMHNPRYSAPEFFFDLGNYASFRDKLRNVLGNRAAITLDLQSQYKAANLAMPEDYRRELGQPKPALPEVEDSPLTAQSDRTVPADNMEAEANAAETVYEEVAEATRDLETTDVPVDDSAGDTPADEPLQEAGAALTDPAQVFEAASSQDYQPAQIQAEALLDAEGPSFTVDLTVPVSTDDTEANDFSADALKAPDLLQTEQAEAHTKPSVHLEPNELAEENQD</sequence>
<keyword evidence="3 4" id="KW-0472">Membrane</keyword>
<dbReference type="STRING" id="873449.STRCR_1194"/>
<keyword evidence="7" id="KW-1185">Reference proteome</keyword>
<evidence type="ECO:0000256" key="3">
    <source>
        <dbReference type="ARBA" id="ARBA00023136"/>
    </source>
</evidence>
<dbReference type="eggNOG" id="COG0438">
    <property type="taxonomic scope" value="Bacteria"/>
</dbReference>
<keyword evidence="2 4" id="KW-1003">Cell membrane</keyword>
<dbReference type="InterPro" id="IPR014268">
    <property type="entry name" value="GtfB"/>
</dbReference>
<accession>G5JTU5</accession>
<protein>
    <recommendedName>
        <fullName evidence="4">UDP-N-acetylglucosamine--peptide N-acetylglucosaminyltransferase stabilizing protein GtfB</fullName>
    </recommendedName>
    <alternativeName>
        <fullName evidence="4">Glycosyltransferase stabilizing protein GtfB</fullName>
    </alternativeName>
</protein>
<comment type="subcellular location">
    <subcellularLocation>
        <location evidence="4">Cell membrane</location>
        <topology evidence="4">Peripheral membrane protein</topology>
    </subcellularLocation>
</comment>
<evidence type="ECO:0000256" key="5">
    <source>
        <dbReference type="SAM" id="MobiDB-lite"/>
    </source>
</evidence>
<dbReference type="HAMAP" id="MF_01473">
    <property type="entry name" value="GtfB"/>
    <property type="match status" value="1"/>
</dbReference>
<evidence type="ECO:0000313" key="7">
    <source>
        <dbReference type="Proteomes" id="UP000004322"/>
    </source>
</evidence>
<feature type="region of interest" description="Disordered" evidence="5">
    <location>
        <begin position="550"/>
        <end position="603"/>
    </location>
</feature>
<feature type="region of interest" description="Disordered" evidence="5">
    <location>
        <begin position="439"/>
        <end position="458"/>
    </location>
</feature>